<feature type="transmembrane region" description="Helical" evidence="1">
    <location>
        <begin position="124"/>
        <end position="145"/>
    </location>
</feature>
<keyword evidence="1" id="KW-0812">Transmembrane</keyword>
<organism evidence="2">
    <name type="scientific">Geukensia demissa</name>
    <name type="common">Ribbed mussel</name>
    <name type="synonym">Ischadium demissa</name>
    <dbReference type="NCBI Taxonomy" id="27807"/>
    <lineage>
        <taxon>Eukaryota</taxon>
        <taxon>Metazoa</taxon>
        <taxon>Spiralia</taxon>
        <taxon>Lophotrochozoa</taxon>
        <taxon>Mollusca</taxon>
        <taxon>Bivalvia</taxon>
        <taxon>Autobranchia</taxon>
        <taxon>Pteriomorphia</taxon>
        <taxon>Mytilida</taxon>
        <taxon>Mytiloidea</taxon>
        <taxon>Mytilidae</taxon>
        <taxon>Brachidontinae</taxon>
        <taxon>Geukensia</taxon>
    </lineage>
</organism>
<gene>
    <name evidence="2" type="primary">ND6</name>
</gene>
<dbReference type="AlphaFoldDB" id="A0A6B9VNE7"/>
<protein>
    <submittedName>
        <fullName evidence="2">NADH dehydrogenase subunit 6</fullName>
    </submittedName>
</protein>
<accession>A0A6B9VNE7</accession>
<name>A0A6B9VNE7_GEUDE</name>
<feature type="transmembrane region" description="Helical" evidence="1">
    <location>
        <begin position="51"/>
        <end position="72"/>
    </location>
</feature>
<evidence type="ECO:0000256" key="1">
    <source>
        <dbReference type="SAM" id="Phobius"/>
    </source>
</evidence>
<reference evidence="2" key="1">
    <citation type="journal article" date="2020" name="J. Zoolog. Syst. Evol. Res.">
        <title>Highly divergent mitogenomes of Geukensia demissa (Bivalvia, Mytilidae) with extreme AT content.</title>
        <authorList>
            <person name="Lubosny M."/>
            <person name="Smietanka B."/>
            <person name="Przylucka A."/>
            <person name="Burzynski A."/>
        </authorList>
    </citation>
    <scope>NUCLEOTIDE SEQUENCE</scope>
    <source>
        <strain evidence="2">GEU_M</strain>
    </source>
</reference>
<dbReference type="EMBL" id="MN449488">
    <property type="protein sequence ID" value="QHO63862.1"/>
    <property type="molecule type" value="Genomic_DNA"/>
</dbReference>
<keyword evidence="2" id="KW-0496">Mitochondrion</keyword>
<geneLocation type="mitochondrion" evidence="2"/>
<proteinExistence type="predicted"/>
<feature type="transmembrane region" description="Helical" evidence="1">
    <location>
        <begin position="84"/>
        <end position="104"/>
    </location>
</feature>
<keyword evidence="1" id="KW-0472">Membrane</keyword>
<evidence type="ECO:0000313" key="2">
    <source>
        <dbReference type="EMBL" id="QHO63862.1"/>
    </source>
</evidence>
<keyword evidence="1" id="KW-1133">Transmembrane helix</keyword>
<sequence>MVVLIVAEMLLLLVALSFLIVSPLMLGVLLVINAMFLCIVSSLVYSSLLGLIIFLSYVGGVLVVFSYVLSVYPNDYQYVKSSEVNLSVFFLILFTAGLFCWYSSIPLSPSGKVLFSFISLGDNYVLYVIMSVTLLYVLMVVCFLCKKVRSPLRKLV</sequence>
<feature type="transmembrane region" description="Helical" evidence="1">
    <location>
        <begin position="12"/>
        <end position="45"/>
    </location>
</feature>